<evidence type="ECO:0000256" key="1">
    <source>
        <dbReference type="ARBA" id="ARBA00023002"/>
    </source>
</evidence>
<gene>
    <name evidence="6" type="ORF">K8352_15970</name>
</gene>
<dbReference type="GO" id="GO:0051287">
    <property type="term" value="F:NAD binding"/>
    <property type="evidence" value="ECO:0007669"/>
    <property type="project" value="InterPro"/>
</dbReference>
<dbReference type="Gene3D" id="3.40.50.720">
    <property type="entry name" value="NAD(P)-binding Rossmann-like Domain"/>
    <property type="match status" value="2"/>
</dbReference>
<feature type="domain" description="D-isomer specific 2-hydroxyacid dehydrogenase catalytic" evidence="4">
    <location>
        <begin position="20"/>
        <end position="301"/>
    </location>
</feature>
<dbReference type="InterPro" id="IPR006140">
    <property type="entry name" value="D-isomer_DH_NAD-bd"/>
</dbReference>
<feature type="domain" description="D-isomer specific 2-hydroxyacid dehydrogenase NAD-binding" evidence="5">
    <location>
        <begin position="103"/>
        <end position="275"/>
    </location>
</feature>
<dbReference type="Pfam" id="PF00389">
    <property type="entry name" value="2-Hacid_dh"/>
    <property type="match status" value="1"/>
</dbReference>
<dbReference type="CDD" id="cd05300">
    <property type="entry name" value="2-Hacid_dh_1"/>
    <property type="match status" value="1"/>
</dbReference>
<dbReference type="GO" id="GO:0016616">
    <property type="term" value="F:oxidoreductase activity, acting on the CH-OH group of donors, NAD or NADP as acceptor"/>
    <property type="evidence" value="ECO:0007669"/>
    <property type="project" value="InterPro"/>
</dbReference>
<dbReference type="AlphaFoldDB" id="A0AAE3EXU9"/>
<protein>
    <submittedName>
        <fullName evidence="6">D-2-hydroxyacid dehydrogenase</fullName>
    </submittedName>
</protein>
<dbReference type="Proteomes" id="UP001200642">
    <property type="component" value="Unassembled WGS sequence"/>
</dbReference>
<dbReference type="PANTHER" id="PTHR43333">
    <property type="entry name" value="2-HACID_DH_C DOMAIN-CONTAINING PROTEIN"/>
    <property type="match status" value="1"/>
</dbReference>
<evidence type="ECO:0000313" key="6">
    <source>
        <dbReference type="EMBL" id="MCG2462258.1"/>
    </source>
</evidence>
<comment type="caution">
    <text evidence="6">The sequence shown here is derived from an EMBL/GenBank/DDBJ whole genome shotgun (WGS) entry which is preliminary data.</text>
</comment>
<dbReference type="Pfam" id="PF02826">
    <property type="entry name" value="2-Hacid_dh_C"/>
    <property type="match status" value="1"/>
</dbReference>
<dbReference type="SUPFAM" id="SSF51735">
    <property type="entry name" value="NAD(P)-binding Rossmann-fold domains"/>
    <property type="match status" value="1"/>
</dbReference>
<dbReference type="EMBL" id="JAIRBC010000027">
    <property type="protein sequence ID" value="MCG2462258.1"/>
    <property type="molecule type" value="Genomic_DNA"/>
</dbReference>
<evidence type="ECO:0000313" key="7">
    <source>
        <dbReference type="Proteomes" id="UP001200642"/>
    </source>
</evidence>
<dbReference type="PROSITE" id="PS00671">
    <property type="entry name" value="D_2_HYDROXYACID_DH_3"/>
    <property type="match status" value="1"/>
</dbReference>
<dbReference type="InterPro" id="IPR036291">
    <property type="entry name" value="NAD(P)-bd_dom_sf"/>
</dbReference>
<name>A0AAE3EXU9_9FLAO</name>
<evidence type="ECO:0000259" key="5">
    <source>
        <dbReference type="Pfam" id="PF02826"/>
    </source>
</evidence>
<organism evidence="6 7">
    <name type="scientific">Cerina litoralis</name>
    <dbReference type="NCBI Taxonomy" id="2874477"/>
    <lineage>
        <taxon>Bacteria</taxon>
        <taxon>Pseudomonadati</taxon>
        <taxon>Bacteroidota</taxon>
        <taxon>Flavobacteriia</taxon>
        <taxon>Flavobacteriales</taxon>
        <taxon>Flavobacteriaceae</taxon>
        <taxon>Cerina</taxon>
    </lineage>
</organism>
<reference evidence="6" key="1">
    <citation type="submission" date="2023-02" db="EMBL/GenBank/DDBJ databases">
        <title>Genome of Flavobacteriaceae gen. nov. sp. strain F89.</title>
        <authorList>
            <person name="Wang Y."/>
        </authorList>
    </citation>
    <scope>NUCLEOTIDE SEQUENCE</scope>
    <source>
        <strain evidence="6">F89</strain>
    </source>
</reference>
<dbReference type="PANTHER" id="PTHR43333:SF1">
    <property type="entry name" value="D-ISOMER SPECIFIC 2-HYDROXYACID DEHYDROGENASE NAD-BINDING DOMAIN-CONTAINING PROTEIN"/>
    <property type="match status" value="1"/>
</dbReference>
<dbReference type="SUPFAM" id="SSF52283">
    <property type="entry name" value="Formate/glycerate dehydrogenase catalytic domain-like"/>
    <property type="match status" value="1"/>
</dbReference>
<evidence type="ECO:0000256" key="3">
    <source>
        <dbReference type="RuleBase" id="RU003719"/>
    </source>
</evidence>
<sequence length="307" mass="34375">MKIFCALHLTPLEKSTLIDQTKPDVTFFQNELDPAVVQDVFRECEVVFGNPPSAWLEKAPNLKWVQLASAGLDPYQEIIREGKIKFSNLKGFYDAAVTETAIGGLLMLLRKLHILHRAQIESRWIKPQVRLETQILAGKQVLILGMGAIGKSIKRCLRPFGVRFLGNAHFPRNSDSDTIEKVEDNIKKCDVLIACLPEIPETVRFLSEDRLKLLRQTSLIINVGRGSLIDESALISLLKKDSIAGAFLDVTQQEPIPKTSPLWDAPNLILNQHTGGSSKDEAIKQVGFIVKNYRAYKKGRAQNLIEP</sequence>
<evidence type="ECO:0000259" key="4">
    <source>
        <dbReference type="Pfam" id="PF00389"/>
    </source>
</evidence>
<dbReference type="InterPro" id="IPR006139">
    <property type="entry name" value="D-isomer_2_OHA_DH_cat_dom"/>
</dbReference>
<accession>A0AAE3EXU9</accession>
<comment type="similarity">
    <text evidence="3">Belongs to the D-isomer specific 2-hydroxyacid dehydrogenase family.</text>
</comment>
<keyword evidence="2" id="KW-0520">NAD</keyword>
<evidence type="ECO:0000256" key="2">
    <source>
        <dbReference type="ARBA" id="ARBA00023027"/>
    </source>
</evidence>
<dbReference type="InterPro" id="IPR029753">
    <property type="entry name" value="D-isomer_DH_CS"/>
</dbReference>
<proteinExistence type="inferred from homology"/>
<dbReference type="RefSeq" id="WP_317903397.1">
    <property type="nucleotide sequence ID" value="NZ_JAIRBC010000027.1"/>
</dbReference>
<keyword evidence="1 3" id="KW-0560">Oxidoreductase</keyword>
<keyword evidence="7" id="KW-1185">Reference proteome</keyword>